<name>A0A2A5RWU6_9LACT</name>
<keyword evidence="2" id="KW-1185">Reference proteome</keyword>
<protein>
    <submittedName>
        <fullName evidence="1">Uncharacterized protein</fullName>
    </submittedName>
</protein>
<sequence>MLKIISQDPFYINQIAEYDITEFYPVKTSQELTQYLK</sequence>
<evidence type="ECO:0000313" key="1">
    <source>
        <dbReference type="EMBL" id="PCS05705.1"/>
    </source>
</evidence>
<dbReference type="AlphaFoldDB" id="A0A2A5RWU6"/>
<accession>A0A2A5RWU6</accession>
<dbReference type="EMBL" id="JXJX01000012">
    <property type="protein sequence ID" value="PCS05705.1"/>
    <property type="molecule type" value="Genomic_DNA"/>
</dbReference>
<comment type="caution">
    <text evidence="1">The sequence shown here is derived from an EMBL/GenBank/DDBJ whole genome shotgun (WGS) entry which is preliminary data.</text>
</comment>
<reference evidence="1 2" key="1">
    <citation type="submission" date="2014-12" db="EMBL/GenBank/DDBJ databases">
        <title>Draft genome sequences of 10 type strains of Lactococcus.</title>
        <authorList>
            <person name="Sun Z."/>
            <person name="Zhong Z."/>
            <person name="Liu W."/>
            <person name="Zhang W."/>
            <person name="Zhang H."/>
        </authorList>
    </citation>
    <scope>NUCLEOTIDE SEQUENCE [LARGE SCALE GENOMIC DNA]</scope>
    <source>
        <strain evidence="1 2">DSM 20686</strain>
    </source>
</reference>
<dbReference type="Proteomes" id="UP000242246">
    <property type="component" value="Unassembled WGS sequence"/>
</dbReference>
<organism evidence="1 2">
    <name type="scientific">Pseudolactococcus plantarum</name>
    <dbReference type="NCBI Taxonomy" id="1365"/>
    <lineage>
        <taxon>Bacteria</taxon>
        <taxon>Bacillati</taxon>
        <taxon>Bacillota</taxon>
        <taxon>Bacilli</taxon>
        <taxon>Lactobacillales</taxon>
        <taxon>Streptococcaceae</taxon>
        <taxon>Pseudolactococcus</taxon>
    </lineage>
</organism>
<gene>
    <name evidence="1" type="ORF">RU87_GL000415</name>
</gene>
<proteinExistence type="predicted"/>
<evidence type="ECO:0000313" key="2">
    <source>
        <dbReference type="Proteomes" id="UP000242246"/>
    </source>
</evidence>